<comment type="caution">
    <text evidence="2">The sequence shown here is derived from an EMBL/GenBank/DDBJ whole genome shotgun (WGS) entry which is preliminary data.</text>
</comment>
<dbReference type="AlphaFoldDB" id="A0A4S5ESX8"/>
<accession>A0A4S5ESX8</accession>
<evidence type="ECO:0000313" key="2">
    <source>
        <dbReference type="EMBL" id="THJ75190.1"/>
    </source>
</evidence>
<evidence type="ECO:0000313" key="3">
    <source>
        <dbReference type="Proteomes" id="UP000305282"/>
    </source>
</evidence>
<evidence type="ECO:0008006" key="4">
    <source>
        <dbReference type="Google" id="ProtNLM"/>
    </source>
</evidence>
<reference evidence="2 3" key="1">
    <citation type="submission" date="2019-04" db="EMBL/GenBank/DDBJ databases">
        <title>Draft genome sequences for three unisolated Alnus-infective Frankia Sp+ strains, AgTrS, AiOr and AvVan, the first sequenced Frankia strains able to sporulate in-planta.</title>
        <authorList>
            <person name="Bethencourt L."/>
            <person name="Vautrin F."/>
            <person name="Taib N."/>
            <person name="Dubost A."/>
            <person name="Castro-Garcia L."/>
            <person name="Imbaud O."/>
            <person name="Abrouk D."/>
            <person name="Fournier P."/>
            <person name="Briolay J."/>
            <person name="Nguyen A."/>
            <person name="Normand P."/>
            <person name="Fernandez M.P."/>
            <person name="Brochier-Armanet C."/>
            <person name="Herrera-Belaroussi A."/>
        </authorList>
    </citation>
    <scope>NUCLEOTIDE SEQUENCE [LARGE SCALE GENOMIC DNA]</scope>
    <source>
        <strain evidence="2 3">AvVan</strain>
    </source>
</reference>
<keyword evidence="1" id="KW-0472">Membrane</keyword>
<feature type="transmembrane region" description="Helical" evidence="1">
    <location>
        <begin position="70"/>
        <end position="88"/>
    </location>
</feature>
<keyword evidence="1" id="KW-1133">Transmembrane helix</keyword>
<dbReference type="EMBL" id="SSXH01000111">
    <property type="protein sequence ID" value="THJ75190.1"/>
    <property type="molecule type" value="Genomic_DNA"/>
</dbReference>
<gene>
    <name evidence="2" type="ORF">E7Y31_06965</name>
</gene>
<feature type="transmembrane region" description="Helical" evidence="1">
    <location>
        <begin position="44"/>
        <end position="63"/>
    </location>
</feature>
<keyword evidence="3" id="KW-1185">Reference proteome</keyword>
<dbReference type="Proteomes" id="UP000305282">
    <property type="component" value="Unassembled WGS sequence"/>
</dbReference>
<feature type="transmembrane region" description="Helical" evidence="1">
    <location>
        <begin position="20"/>
        <end position="38"/>
    </location>
</feature>
<proteinExistence type="predicted"/>
<protein>
    <recommendedName>
        <fullName evidence="4">Sensor histidine kinase</fullName>
    </recommendedName>
</protein>
<keyword evidence="1" id="KW-0812">Transmembrane</keyword>
<dbReference type="RefSeq" id="WP_136447451.1">
    <property type="nucleotide sequence ID" value="NZ_SSXH01000111.1"/>
</dbReference>
<name>A0A4S5ESX8_9ACTN</name>
<evidence type="ECO:0000256" key="1">
    <source>
        <dbReference type="SAM" id="Phobius"/>
    </source>
</evidence>
<organism evidence="2 3">
    <name type="scientific">Candidatus Frankia alpina</name>
    <dbReference type="NCBI Taxonomy" id="2699483"/>
    <lineage>
        <taxon>Bacteria</taxon>
        <taxon>Bacillati</taxon>
        <taxon>Actinomycetota</taxon>
        <taxon>Actinomycetes</taxon>
        <taxon>Frankiales</taxon>
        <taxon>Frankiaceae</taxon>
        <taxon>Frankia</taxon>
    </lineage>
</organism>
<sequence length="91" mass="9870">MNGRSAQALSTVMVRCTVRLRVAQVGYLLFFVAAWADWYRAHPAALAGPVVVLVWGVLFAAHLRRRPRRAMVVADVAVAALVALATGWPDA</sequence>